<accession>A0A540VM80</accession>
<dbReference type="InterPro" id="IPR050952">
    <property type="entry name" value="TRIM-NHL_E3_ligases"/>
</dbReference>
<evidence type="ECO:0000256" key="3">
    <source>
        <dbReference type="SAM" id="Phobius"/>
    </source>
</evidence>
<feature type="transmembrane region" description="Helical" evidence="3">
    <location>
        <begin position="179"/>
        <end position="200"/>
    </location>
</feature>
<dbReference type="Pfam" id="PF01436">
    <property type="entry name" value="NHL"/>
    <property type="match status" value="1"/>
</dbReference>
<dbReference type="PROSITE" id="PS51125">
    <property type="entry name" value="NHL"/>
    <property type="match status" value="1"/>
</dbReference>
<evidence type="ECO:0000313" key="5">
    <source>
        <dbReference type="EMBL" id="TQE97869.1"/>
    </source>
</evidence>
<feature type="transmembrane region" description="Helical" evidence="3">
    <location>
        <begin position="530"/>
        <end position="551"/>
    </location>
</feature>
<keyword evidence="3" id="KW-1133">Transmembrane helix</keyword>
<feature type="transmembrane region" description="Helical" evidence="3">
    <location>
        <begin position="469"/>
        <end position="489"/>
    </location>
</feature>
<feature type="domain" description="PA14" evidence="4">
    <location>
        <begin position="845"/>
        <end position="976"/>
    </location>
</feature>
<dbReference type="CDD" id="cd05819">
    <property type="entry name" value="NHL"/>
    <property type="match status" value="1"/>
</dbReference>
<dbReference type="SUPFAM" id="SSF101898">
    <property type="entry name" value="NHL repeat"/>
    <property type="match status" value="1"/>
</dbReference>
<feature type="repeat" description="NHL" evidence="2">
    <location>
        <begin position="1125"/>
        <end position="1166"/>
    </location>
</feature>
<evidence type="ECO:0000313" key="6">
    <source>
        <dbReference type="Proteomes" id="UP000317371"/>
    </source>
</evidence>
<dbReference type="SUPFAM" id="SSF56988">
    <property type="entry name" value="Anthrax protective antigen"/>
    <property type="match status" value="2"/>
</dbReference>
<dbReference type="InterPro" id="IPR011658">
    <property type="entry name" value="PA14_dom"/>
</dbReference>
<evidence type="ECO:0000256" key="1">
    <source>
        <dbReference type="ARBA" id="ARBA00022737"/>
    </source>
</evidence>
<sequence>MRRLTFLAIAVALAWLGHHILATSQGLPTPGAGEVAPGALAARLRDGLLLLAAAAVLAGLVAAPYFPPISPGVLRRWAGRGALWPRTLLAAGLCSLAVAGAAHGWAGMPGWLRVGLLDVLWWLGLLFLVVATAWPGEIAAYPRPAYRWTVDAAGRFVRTALGARNTQAIALSHESDRPALGWVGLVTLGLLAGAVALRFWRLASLPPGCGDGPGLAECDLALQLAAGQPLGPAPELPGDLFALLARLFWRAQGAPGQESLWSLRLAAATIGSLTLPAFWLAARRYVGGASATLATLLLAFSPWHLGVSRLAATQAVAWPLWICLGLWAWPRCRDIRWAVWSGVAWGLLLQVAGGLGPALVLWVLALALLGGGRILPWRQESNEPEGNMGFWLMALVALAVGLPGWTSGHWQGAAEGAGWFPLLTALLAWGGMPALPYFTEAPLLDGISLVLATVGLGVLARYGTHPPAAGLLIGLTLLALWTPFAPASAAPAGGLLAWLPLLVLAAAVGLEQILVTGIQTWRPVFRPQSVLAAALVVLVLAAVPGSLRLVGQLEQVGRSGSDSVAVAMARYVADCLQGEAAPGRGNPCRPQGGQDAADESFVLLVPPSLLAGESQAATLHLMAAHALDDPRVRPLDPAEVLPFPGVPEGDLIYLVAMEDQPLIDLLRLFYPGGEIQAEPGASNQEVAGPSLFVTYRVPRDLLDRRQGLQGFYFSGPAVGLPEEAALVHQDGPLAFPWGEEPPLPPPFSVQWEGSLRVPVDGVYRFVVDLGAVGSPALFSLQLDRTIVLDTSLGLTEQRISLARGLYHLTMRYRSGDQPADLALRWEPPGGSLTAIPRPFLYGPPFPNVGLVGSYFAGSRLEGPLLSLRKDPLPGLPVELPQPYSVRWEGKLAAPRAGEYLLASVSDGFVQVLVDGQTVVDSQFAQDDAPAYAQGSIYLEPGWHPLEIRHVPDPRAPGLRLLWQPPGSSPAPLSSRYLSPVLAQVQPGDLALPDAPTLLDPRLGEPSGRGDFALSYTFDLYQPRLAIPPGDLPTLLAEPLWQVGGNCGAAPVLTPRGVALDLARGQLYVADSGNQDVALFDLAGNLVRRFSSELFQEPVDLAVADGVVWVLDAGSQQVIRLDPATGQVQALAGQVGFYRPRGIAVDAAGHLLVADTGGARVALLDAAGNLLGQYGGRDTQLGRGQPVDTLAVGETAWAVTAEDGRLWRLDDLASVVALPRSTTLDGPHLAGLPDGSFFLSDPVRHRIQYHTAGGRPWRQLVDPALLHTPVGVDAALQGDEVLLAVADSGACRLTLWRLPAAGLVP</sequence>
<gene>
    <name evidence="5" type="ORF">FKZ61_00365</name>
</gene>
<organism evidence="5 6">
    <name type="scientific">Litorilinea aerophila</name>
    <dbReference type="NCBI Taxonomy" id="1204385"/>
    <lineage>
        <taxon>Bacteria</taxon>
        <taxon>Bacillati</taxon>
        <taxon>Chloroflexota</taxon>
        <taxon>Caldilineae</taxon>
        <taxon>Caldilineales</taxon>
        <taxon>Caldilineaceae</taxon>
        <taxon>Litorilinea</taxon>
    </lineage>
</organism>
<comment type="caution">
    <text evidence="5">The sequence shown here is derived from an EMBL/GenBank/DDBJ whole genome shotgun (WGS) entry which is preliminary data.</text>
</comment>
<keyword evidence="3" id="KW-0812">Transmembrane</keyword>
<dbReference type="InParanoid" id="A0A540VM80"/>
<feature type="transmembrane region" description="Helical" evidence="3">
    <location>
        <begin position="48"/>
        <end position="66"/>
    </location>
</feature>
<dbReference type="PANTHER" id="PTHR24104">
    <property type="entry name" value="E3 UBIQUITIN-PROTEIN LIGASE NHLRC1-RELATED"/>
    <property type="match status" value="1"/>
</dbReference>
<dbReference type="Proteomes" id="UP000317371">
    <property type="component" value="Unassembled WGS sequence"/>
</dbReference>
<evidence type="ECO:0000256" key="2">
    <source>
        <dbReference type="PROSITE-ProRule" id="PRU00504"/>
    </source>
</evidence>
<proteinExistence type="predicted"/>
<dbReference type="Gene3D" id="2.120.10.30">
    <property type="entry name" value="TolB, C-terminal domain"/>
    <property type="match status" value="1"/>
</dbReference>
<feature type="transmembrane region" description="Helical" evidence="3">
    <location>
        <begin position="417"/>
        <end position="437"/>
    </location>
</feature>
<dbReference type="GO" id="GO:0008270">
    <property type="term" value="F:zinc ion binding"/>
    <property type="evidence" value="ECO:0007669"/>
    <property type="project" value="UniProtKB-KW"/>
</dbReference>
<dbReference type="Pfam" id="PF07691">
    <property type="entry name" value="PA14"/>
    <property type="match status" value="1"/>
</dbReference>
<dbReference type="RefSeq" id="WP_141608083.1">
    <property type="nucleotide sequence ID" value="NZ_VIGC02000001.1"/>
</dbReference>
<dbReference type="PROSITE" id="PS51820">
    <property type="entry name" value="PA14"/>
    <property type="match status" value="2"/>
</dbReference>
<dbReference type="InterPro" id="IPR011042">
    <property type="entry name" value="6-blade_b-propeller_TolB-like"/>
</dbReference>
<feature type="transmembrane region" description="Helical" evidence="3">
    <location>
        <begin position="388"/>
        <end position="405"/>
    </location>
</feature>
<name>A0A540VM80_9CHLR</name>
<feature type="transmembrane region" description="Helical" evidence="3">
    <location>
        <begin position="87"/>
        <end position="107"/>
    </location>
</feature>
<feature type="transmembrane region" description="Helical" evidence="3">
    <location>
        <begin position="495"/>
        <end position="518"/>
    </location>
</feature>
<keyword evidence="1" id="KW-0677">Repeat</keyword>
<dbReference type="PANTHER" id="PTHR24104:SF25">
    <property type="entry name" value="PROTEIN LIN-41"/>
    <property type="match status" value="1"/>
</dbReference>
<keyword evidence="3" id="KW-0472">Membrane</keyword>
<protein>
    <recommendedName>
        <fullName evidence="4">PA14 domain-containing protein</fullName>
    </recommendedName>
</protein>
<feature type="transmembrane region" description="Helical" evidence="3">
    <location>
        <begin position="261"/>
        <end position="280"/>
    </location>
</feature>
<dbReference type="InterPro" id="IPR001258">
    <property type="entry name" value="NHL_repeat"/>
</dbReference>
<evidence type="ECO:0000259" key="4">
    <source>
        <dbReference type="PROSITE" id="PS51820"/>
    </source>
</evidence>
<feature type="transmembrane region" description="Helical" evidence="3">
    <location>
        <begin position="342"/>
        <end position="368"/>
    </location>
</feature>
<feature type="transmembrane region" description="Helical" evidence="3">
    <location>
        <begin position="119"/>
        <end position="140"/>
    </location>
</feature>
<feature type="transmembrane region" description="Helical" evidence="3">
    <location>
        <begin position="311"/>
        <end position="330"/>
    </location>
</feature>
<dbReference type="Gene3D" id="3.90.182.10">
    <property type="entry name" value="Toxin - Anthrax Protective Antigen,domain 1"/>
    <property type="match status" value="2"/>
</dbReference>
<dbReference type="EMBL" id="VIGC01000001">
    <property type="protein sequence ID" value="TQE97869.1"/>
    <property type="molecule type" value="Genomic_DNA"/>
</dbReference>
<feature type="transmembrane region" description="Helical" evidence="3">
    <location>
        <begin position="443"/>
        <end position="462"/>
    </location>
</feature>
<dbReference type="SMART" id="SM00758">
    <property type="entry name" value="PA14"/>
    <property type="match status" value="2"/>
</dbReference>
<feature type="transmembrane region" description="Helical" evidence="3">
    <location>
        <begin position="285"/>
        <end position="305"/>
    </location>
</feature>
<keyword evidence="6" id="KW-1185">Reference proteome</keyword>
<dbReference type="InterPro" id="IPR037524">
    <property type="entry name" value="PA14/GLEYA"/>
</dbReference>
<reference evidence="5 6" key="1">
    <citation type="submission" date="2019-06" db="EMBL/GenBank/DDBJ databases">
        <title>Genome sequence of Litorilinea aerophila BAA-2444.</title>
        <authorList>
            <person name="Maclea K.S."/>
            <person name="Maurais E.G."/>
            <person name="Iannazzi L.C."/>
        </authorList>
    </citation>
    <scope>NUCLEOTIDE SEQUENCE [LARGE SCALE GENOMIC DNA]</scope>
    <source>
        <strain evidence="5 6">ATCC BAA-2444</strain>
    </source>
</reference>
<dbReference type="OrthoDB" id="9799230at2"/>
<feature type="domain" description="PA14" evidence="4">
    <location>
        <begin position="703"/>
        <end position="839"/>
    </location>
</feature>